<organism evidence="1 2">
    <name type="scientific">Nemania bipapillata</name>
    <dbReference type="NCBI Taxonomy" id="110536"/>
    <lineage>
        <taxon>Eukaryota</taxon>
        <taxon>Fungi</taxon>
        <taxon>Dikarya</taxon>
        <taxon>Ascomycota</taxon>
        <taxon>Pezizomycotina</taxon>
        <taxon>Sordariomycetes</taxon>
        <taxon>Xylariomycetidae</taxon>
        <taxon>Xylariales</taxon>
        <taxon>Xylariaceae</taxon>
        <taxon>Nemania</taxon>
    </lineage>
</organism>
<comment type="caution">
    <text evidence="1">The sequence shown here is derived from an EMBL/GenBank/DDBJ whole genome shotgun (WGS) entry which is preliminary data.</text>
</comment>
<evidence type="ECO:0000313" key="2">
    <source>
        <dbReference type="Proteomes" id="UP001153334"/>
    </source>
</evidence>
<keyword evidence="2" id="KW-1185">Reference proteome</keyword>
<dbReference type="EMBL" id="JAPESX010000155">
    <property type="protein sequence ID" value="KAJ8122914.1"/>
    <property type="molecule type" value="Genomic_DNA"/>
</dbReference>
<evidence type="ECO:0000313" key="1">
    <source>
        <dbReference type="EMBL" id="KAJ8122914.1"/>
    </source>
</evidence>
<reference evidence="1" key="1">
    <citation type="submission" date="2022-11" db="EMBL/GenBank/DDBJ databases">
        <title>Genome Sequence of Nemania bipapillata.</title>
        <authorList>
            <person name="Buettner E."/>
        </authorList>
    </citation>
    <scope>NUCLEOTIDE SEQUENCE</scope>
    <source>
        <strain evidence="1">CP14</strain>
    </source>
</reference>
<name>A0ACC2J631_9PEZI</name>
<sequence length="337" mass="37693">MSALDIVLSRRHRPKPIEAPAPAPRLSLRDILCGSPDAIIEKTDTKAPHDNEEVQHDKSEVECDVKAQEGLRWADDPDLPPIPEPGQKPARDSAPQCSNQVSEGPQTSQTAEPKYIPPGHVTDSNEYRDFAQKCGGGSAKGLQASRWAIREESPPPAVTENKPQTKKGAAQQQSQTGAQGPESSRREKKDLPGEDKKMLENKLKRELAQFGLKTKPAAKKAPEPSQPTARDAPKNNPGPSGQSSSRPANKPKGRRQYDKKPGNSRGNQHRADKEEKKTEEKKTEEKKTEEKKTEEKKEEEDKEEEPKSRLVIFDWEEFNREVKENNLKTLKDSRWAD</sequence>
<gene>
    <name evidence="1" type="ORF">ONZ43_g1015</name>
</gene>
<protein>
    <submittedName>
        <fullName evidence="1">Uncharacterized protein</fullName>
    </submittedName>
</protein>
<proteinExistence type="predicted"/>
<accession>A0ACC2J631</accession>
<dbReference type="Proteomes" id="UP001153334">
    <property type="component" value="Unassembled WGS sequence"/>
</dbReference>